<evidence type="ECO:0000313" key="2">
    <source>
        <dbReference type="Proteomes" id="UP000887574"/>
    </source>
</evidence>
<evidence type="ECO:0000313" key="3">
    <source>
        <dbReference type="WBParaSite" id="jg5342"/>
    </source>
</evidence>
<feature type="compositionally biased region" description="Basic and acidic residues" evidence="1">
    <location>
        <begin position="1"/>
        <end position="13"/>
    </location>
</feature>
<accession>A0A915EHB0</accession>
<organism evidence="2 3">
    <name type="scientific">Ditylenchus dipsaci</name>
    <dbReference type="NCBI Taxonomy" id="166011"/>
    <lineage>
        <taxon>Eukaryota</taxon>
        <taxon>Metazoa</taxon>
        <taxon>Ecdysozoa</taxon>
        <taxon>Nematoda</taxon>
        <taxon>Chromadorea</taxon>
        <taxon>Rhabditida</taxon>
        <taxon>Tylenchina</taxon>
        <taxon>Tylenchomorpha</taxon>
        <taxon>Sphaerularioidea</taxon>
        <taxon>Anguinidae</taxon>
        <taxon>Anguininae</taxon>
        <taxon>Ditylenchus</taxon>
    </lineage>
</organism>
<dbReference type="Proteomes" id="UP000887574">
    <property type="component" value="Unplaced"/>
</dbReference>
<protein>
    <submittedName>
        <fullName evidence="3">Uncharacterized protein</fullName>
    </submittedName>
</protein>
<dbReference type="AlphaFoldDB" id="A0A915EHB0"/>
<name>A0A915EHB0_9BILA</name>
<reference evidence="3" key="1">
    <citation type="submission" date="2022-11" db="UniProtKB">
        <authorList>
            <consortium name="WormBaseParasite"/>
        </authorList>
    </citation>
    <scope>IDENTIFICATION</scope>
</reference>
<evidence type="ECO:0000256" key="1">
    <source>
        <dbReference type="SAM" id="MobiDB-lite"/>
    </source>
</evidence>
<keyword evidence="2" id="KW-1185">Reference proteome</keyword>
<sequence>MTHNKKSPDRGYDKNWNQKYLPHNNGNQEITRAGVASQQKVALQLSTPKSVDLRKKNKEVDELAFRKDACAHLAGFFSHAAGDGCNPLE</sequence>
<dbReference type="WBParaSite" id="jg5342">
    <property type="protein sequence ID" value="jg5342"/>
    <property type="gene ID" value="jg5342"/>
</dbReference>
<feature type="region of interest" description="Disordered" evidence="1">
    <location>
        <begin position="1"/>
        <end position="26"/>
    </location>
</feature>
<proteinExistence type="predicted"/>